<feature type="transmembrane region" description="Helical" evidence="12">
    <location>
        <begin position="64"/>
        <end position="83"/>
    </location>
</feature>
<evidence type="ECO:0000256" key="1">
    <source>
        <dbReference type="ARBA" id="ARBA00000085"/>
    </source>
</evidence>
<feature type="domain" description="Histidine kinase" evidence="13">
    <location>
        <begin position="316"/>
        <end position="532"/>
    </location>
</feature>
<evidence type="ECO:0000256" key="6">
    <source>
        <dbReference type="ARBA" id="ARBA00022679"/>
    </source>
</evidence>
<evidence type="ECO:0000256" key="8">
    <source>
        <dbReference type="ARBA" id="ARBA00022777"/>
    </source>
</evidence>
<keyword evidence="5 11" id="KW-0597">Phosphoprotein</keyword>
<dbReference type="InterPro" id="IPR004358">
    <property type="entry name" value="Sig_transdc_His_kin-like_C"/>
</dbReference>
<evidence type="ECO:0000256" key="9">
    <source>
        <dbReference type="ARBA" id="ARBA00022989"/>
    </source>
</evidence>
<feature type="modified residue" description="4-aspartylphosphate" evidence="11">
    <location>
        <position position="603"/>
    </location>
</feature>
<dbReference type="GO" id="GO:0005886">
    <property type="term" value="C:plasma membrane"/>
    <property type="evidence" value="ECO:0007669"/>
    <property type="project" value="UniProtKB-SubCell"/>
</dbReference>
<gene>
    <name evidence="15" type="ORF">GGQ87_001079</name>
</gene>
<dbReference type="SMART" id="SM00387">
    <property type="entry name" value="HATPase_c"/>
    <property type="match status" value="1"/>
</dbReference>
<dbReference type="SUPFAM" id="SSF47384">
    <property type="entry name" value="Homodimeric domain of signal transducing histidine kinase"/>
    <property type="match status" value="1"/>
</dbReference>
<dbReference type="InterPro" id="IPR005467">
    <property type="entry name" value="His_kinase_dom"/>
</dbReference>
<accession>A0A7X6BNT8</accession>
<feature type="transmembrane region" description="Helical" evidence="12">
    <location>
        <begin position="89"/>
        <end position="112"/>
    </location>
</feature>
<dbReference type="RefSeq" id="WP_168045666.1">
    <property type="nucleotide sequence ID" value="NZ_JAATJM010000001.1"/>
</dbReference>
<name>A0A7X6BNT8_9CAUL</name>
<keyword evidence="4" id="KW-1003">Cell membrane</keyword>
<evidence type="ECO:0000256" key="4">
    <source>
        <dbReference type="ARBA" id="ARBA00022475"/>
    </source>
</evidence>
<dbReference type="CDD" id="cd17546">
    <property type="entry name" value="REC_hyHK_CKI1_RcsC-like"/>
    <property type="match status" value="1"/>
</dbReference>
<keyword evidence="9 12" id="KW-1133">Transmembrane helix</keyword>
<dbReference type="Pfam" id="PF05231">
    <property type="entry name" value="MASE1"/>
    <property type="match status" value="1"/>
</dbReference>
<dbReference type="SMART" id="SM00388">
    <property type="entry name" value="HisKA"/>
    <property type="match status" value="1"/>
</dbReference>
<dbReference type="Pfam" id="PF02518">
    <property type="entry name" value="HATPase_c"/>
    <property type="match status" value="1"/>
</dbReference>
<feature type="transmembrane region" description="Helical" evidence="12">
    <location>
        <begin position="39"/>
        <end position="57"/>
    </location>
</feature>
<evidence type="ECO:0000256" key="12">
    <source>
        <dbReference type="SAM" id="Phobius"/>
    </source>
</evidence>
<dbReference type="InterPro" id="IPR003661">
    <property type="entry name" value="HisK_dim/P_dom"/>
</dbReference>
<evidence type="ECO:0000256" key="11">
    <source>
        <dbReference type="PROSITE-ProRule" id="PRU00169"/>
    </source>
</evidence>
<evidence type="ECO:0000259" key="14">
    <source>
        <dbReference type="PROSITE" id="PS50110"/>
    </source>
</evidence>
<feature type="transmembrane region" description="Helical" evidence="12">
    <location>
        <begin position="12"/>
        <end position="33"/>
    </location>
</feature>
<comment type="subcellular location">
    <subcellularLocation>
        <location evidence="2">Cell membrane</location>
        <topology evidence="2">Multi-pass membrane protein</topology>
    </subcellularLocation>
</comment>
<dbReference type="PROSITE" id="PS50110">
    <property type="entry name" value="RESPONSE_REGULATORY"/>
    <property type="match status" value="1"/>
</dbReference>
<dbReference type="PRINTS" id="PR00344">
    <property type="entry name" value="BCTRLSENSOR"/>
</dbReference>
<dbReference type="Pfam" id="PF00512">
    <property type="entry name" value="HisKA"/>
    <property type="match status" value="1"/>
</dbReference>
<dbReference type="SMART" id="SM00448">
    <property type="entry name" value="REC"/>
    <property type="match status" value="1"/>
</dbReference>
<evidence type="ECO:0000256" key="10">
    <source>
        <dbReference type="ARBA" id="ARBA00023136"/>
    </source>
</evidence>
<evidence type="ECO:0000313" key="16">
    <source>
        <dbReference type="Proteomes" id="UP000587415"/>
    </source>
</evidence>
<evidence type="ECO:0000259" key="13">
    <source>
        <dbReference type="PROSITE" id="PS50109"/>
    </source>
</evidence>
<dbReference type="SUPFAM" id="SSF55874">
    <property type="entry name" value="ATPase domain of HSP90 chaperone/DNA topoisomerase II/histidine kinase"/>
    <property type="match status" value="1"/>
</dbReference>
<dbReference type="CDD" id="cd16922">
    <property type="entry name" value="HATPase_EvgS-ArcB-TorS-like"/>
    <property type="match status" value="1"/>
</dbReference>
<evidence type="ECO:0000256" key="5">
    <source>
        <dbReference type="ARBA" id="ARBA00022553"/>
    </source>
</evidence>
<dbReference type="PANTHER" id="PTHR43047">
    <property type="entry name" value="TWO-COMPONENT HISTIDINE PROTEIN KINASE"/>
    <property type="match status" value="1"/>
</dbReference>
<dbReference type="Gene3D" id="1.10.287.130">
    <property type="match status" value="1"/>
</dbReference>
<evidence type="ECO:0000256" key="2">
    <source>
        <dbReference type="ARBA" id="ARBA00004651"/>
    </source>
</evidence>
<feature type="transmembrane region" description="Helical" evidence="12">
    <location>
        <begin position="275"/>
        <end position="294"/>
    </location>
</feature>
<dbReference type="CDD" id="cd00082">
    <property type="entry name" value="HisKA"/>
    <property type="match status" value="1"/>
</dbReference>
<organism evidence="15 16">
    <name type="scientific">Brevundimonas alba</name>
    <dbReference type="NCBI Taxonomy" id="74314"/>
    <lineage>
        <taxon>Bacteria</taxon>
        <taxon>Pseudomonadati</taxon>
        <taxon>Pseudomonadota</taxon>
        <taxon>Alphaproteobacteria</taxon>
        <taxon>Caulobacterales</taxon>
        <taxon>Caulobacteraceae</taxon>
        <taxon>Brevundimonas</taxon>
    </lineage>
</organism>
<keyword evidence="6" id="KW-0808">Transferase</keyword>
<dbReference type="InterPro" id="IPR001789">
    <property type="entry name" value="Sig_transdc_resp-reg_receiver"/>
</dbReference>
<feature type="transmembrane region" description="Helical" evidence="12">
    <location>
        <begin position="163"/>
        <end position="182"/>
    </location>
</feature>
<keyword evidence="16" id="KW-1185">Reference proteome</keyword>
<reference evidence="15 16" key="1">
    <citation type="submission" date="2020-03" db="EMBL/GenBank/DDBJ databases">
        <title>Genomic Encyclopedia of Type Strains, Phase IV (KMG-IV): sequencing the most valuable type-strain genomes for metagenomic binning, comparative biology and taxonomic classification.</title>
        <authorList>
            <person name="Goeker M."/>
        </authorList>
    </citation>
    <scope>NUCLEOTIDE SEQUENCE [LARGE SCALE GENOMIC DNA]</scope>
    <source>
        <strain evidence="15 16">DSM 4736</strain>
    </source>
</reference>
<feature type="transmembrane region" description="Helical" evidence="12">
    <location>
        <begin position="124"/>
        <end position="143"/>
    </location>
</feature>
<dbReference type="InterPro" id="IPR036097">
    <property type="entry name" value="HisK_dim/P_sf"/>
</dbReference>
<dbReference type="Gene3D" id="3.30.565.10">
    <property type="entry name" value="Histidine kinase-like ATPase, C-terminal domain"/>
    <property type="match status" value="1"/>
</dbReference>
<sequence>MTAVASDWRRLVLRRLLPLLAISVAVALVSLAAVAWTSFGSLTAIWPTNALILLAILRGPRERFWTFGVCTGSYIAMAAPIMYAGAPLIGAMIIALTNILEIATAVWLLGAFRLMDRDLTRPTTLVGFLLCAAVIAPAAGAGAATPLVAGLGGGAAAQVWWDYWSADALGVMILVPFGMVLTREHLSRLARSRDLIQAAGLLAALAVGCFLLVRSDATQLALLTPLAILATLRFGALGAAGSVLWAGLIAIALNLTGFGTVAADSPDIRAELFNLQIGLAMLPLATLPVAAVLAERDRAARAAQAADRAKSEFLANMSHEIRTPLNGVVGMSGLLSQSASSPREREIACVIHASGLTLERLLSDVLDLARMEAGGLDLRTETFDLGETLRLAVGLASEQAAGKPLTIEGEIAPEADTRRLGDAARVRQVVSTLLSNAVKFTDAGQIRLIAAADGDYIRLTVSDTGCGFDPAHKAEVFGRFQQADGSITRRHDGAGMGLAIARHVVERMGGSLDAESVPGEGSVFTAILPLGLPAAKASTPLQAPSELAEGRPLRILLADDHPTNRKVVELILAQADIDLIQVENGAEAVDAFRAAPFDLVLMDMQMPVMDGLTAVRAIRAHEAVSALPRRPILMLTANALPEHAEASLAAGADQHLTKPITPPDLFAAIEQALSSAPEALAA</sequence>
<evidence type="ECO:0000256" key="7">
    <source>
        <dbReference type="ARBA" id="ARBA00022692"/>
    </source>
</evidence>
<dbReference type="PROSITE" id="PS50109">
    <property type="entry name" value="HIS_KIN"/>
    <property type="match status" value="1"/>
</dbReference>
<dbReference type="EC" id="2.7.13.3" evidence="3"/>
<dbReference type="PANTHER" id="PTHR43047:SF78">
    <property type="entry name" value="SENSORY_REGULATORY PROTEIN RPFC"/>
    <property type="match status" value="1"/>
</dbReference>
<dbReference type="GO" id="GO:0000155">
    <property type="term" value="F:phosphorelay sensor kinase activity"/>
    <property type="evidence" value="ECO:0007669"/>
    <property type="project" value="InterPro"/>
</dbReference>
<dbReference type="Pfam" id="PF00072">
    <property type="entry name" value="Response_reg"/>
    <property type="match status" value="1"/>
</dbReference>
<keyword evidence="10 12" id="KW-0472">Membrane</keyword>
<dbReference type="EMBL" id="JAATJM010000001">
    <property type="protein sequence ID" value="NJC40821.1"/>
    <property type="molecule type" value="Genomic_DNA"/>
</dbReference>
<comment type="caution">
    <text evidence="15">The sequence shown here is derived from an EMBL/GenBank/DDBJ whole genome shotgun (WGS) entry which is preliminary data.</text>
</comment>
<evidence type="ECO:0000256" key="3">
    <source>
        <dbReference type="ARBA" id="ARBA00012438"/>
    </source>
</evidence>
<dbReference type="SUPFAM" id="SSF52172">
    <property type="entry name" value="CheY-like"/>
    <property type="match status" value="1"/>
</dbReference>
<evidence type="ECO:0000313" key="15">
    <source>
        <dbReference type="EMBL" id="NJC40821.1"/>
    </source>
</evidence>
<feature type="domain" description="Response regulatory" evidence="14">
    <location>
        <begin position="554"/>
        <end position="673"/>
    </location>
</feature>
<keyword evidence="7 12" id="KW-0812">Transmembrane</keyword>
<dbReference type="InterPro" id="IPR003594">
    <property type="entry name" value="HATPase_dom"/>
</dbReference>
<comment type="catalytic activity">
    <reaction evidence="1">
        <text>ATP + protein L-histidine = ADP + protein N-phospho-L-histidine.</text>
        <dbReference type="EC" id="2.7.13.3"/>
    </reaction>
</comment>
<dbReference type="InterPro" id="IPR007895">
    <property type="entry name" value="MASE1"/>
</dbReference>
<protein>
    <recommendedName>
        <fullName evidence="3">histidine kinase</fullName>
        <ecNumber evidence="3">2.7.13.3</ecNumber>
    </recommendedName>
</protein>
<dbReference type="Gene3D" id="3.40.50.2300">
    <property type="match status" value="1"/>
</dbReference>
<dbReference type="InterPro" id="IPR036890">
    <property type="entry name" value="HATPase_C_sf"/>
</dbReference>
<feature type="transmembrane region" description="Helical" evidence="12">
    <location>
        <begin position="194"/>
        <end position="213"/>
    </location>
</feature>
<keyword evidence="8 15" id="KW-0418">Kinase</keyword>
<dbReference type="Proteomes" id="UP000587415">
    <property type="component" value="Unassembled WGS sequence"/>
</dbReference>
<proteinExistence type="predicted"/>
<dbReference type="InterPro" id="IPR011006">
    <property type="entry name" value="CheY-like_superfamily"/>
</dbReference>
<dbReference type="AlphaFoldDB" id="A0A7X6BNT8"/>